<evidence type="ECO:0000313" key="1">
    <source>
        <dbReference type="EMBL" id="SJN42004.1"/>
    </source>
</evidence>
<sequence length="50" mass="5614">MSSCHVAWPAAALRRGWLSADRHRRRAAPMTRRRLDDGFVHWAGSTGGEP</sequence>
<dbReference type="EMBL" id="FUKQ01000047">
    <property type="protein sequence ID" value="SJN42004.1"/>
    <property type="molecule type" value="Genomic_DNA"/>
</dbReference>
<dbReference type="Proteomes" id="UP000188342">
    <property type="component" value="Unassembled WGS sequence"/>
</dbReference>
<organism evidence="1 2">
    <name type="scientific">Luteococcus japonicus LSP_Lj1</name>
    <dbReference type="NCBI Taxonomy" id="1255658"/>
    <lineage>
        <taxon>Bacteria</taxon>
        <taxon>Bacillati</taxon>
        <taxon>Actinomycetota</taxon>
        <taxon>Actinomycetes</taxon>
        <taxon>Propionibacteriales</taxon>
        <taxon>Propionibacteriaceae</taxon>
        <taxon>Luteococcus</taxon>
    </lineage>
</organism>
<dbReference type="AlphaFoldDB" id="A0A1R4KCX4"/>
<keyword evidence="2" id="KW-1185">Reference proteome</keyword>
<protein>
    <submittedName>
        <fullName evidence="1">Uncharacterized protein</fullName>
    </submittedName>
</protein>
<reference evidence="1 2" key="1">
    <citation type="submission" date="2017-02" db="EMBL/GenBank/DDBJ databases">
        <authorList>
            <person name="Peterson S.W."/>
        </authorList>
    </citation>
    <scope>NUCLEOTIDE SEQUENCE [LARGE SCALE GENOMIC DNA]</scope>
    <source>
        <strain evidence="1 2">LSP_Lj1</strain>
    </source>
</reference>
<dbReference type="STRING" id="1255658.FM114_13235"/>
<evidence type="ECO:0000313" key="2">
    <source>
        <dbReference type="Proteomes" id="UP000188342"/>
    </source>
</evidence>
<accession>A0A1R4KCX4</accession>
<name>A0A1R4KCX4_9ACTN</name>
<gene>
    <name evidence="1" type="ORF">FM114_13235</name>
</gene>
<proteinExistence type="predicted"/>